<gene>
    <name evidence="2" type="ORF">CAL65_05860</name>
</gene>
<dbReference type="GO" id="GO:0004672">
    <property type="term" value="F:protein kinase activity"/>
    <property type="evidence" value="ECO:0007669"/>
    <property type="project" value="InterPro"/>
</dbReference>
<accession>A0A3E0WZ96</accession>
<dbReference type="SUPFAM" id="SSF52540">
    <property type="entry name" value="P-loop containing nucleoside triphosphate hydrolases"/>
    <property type="match status" value="1"/>
</dbReference>
<dbReference type="PROSITE" id="PS50011">
    <property type="entry name" value="PROTEIN_KINASE_DOM"/>
    <property type="match status" value="1"/>
</dbReference>
<reference evidence="3" key="1">
    <citation type="submission" date="2017-05" db="EMBL/GenBank/DDBJ databases">
        <authorList>
            <person name="Sharma S."/>
            <person name="Sidhu C."/>
            <person name="Pinnaka A.K."/>
        </authorList>
    </citation>
    <scope>NUCLEOTIDE SEQUENCE [LARGE SCALE GENOMIC DNA]</scope>
    <source>
        <strain evidence="3">AK93</strain>
    </source>
</reference>
<dbReference type="Pfam" id="PF13191">
    <property type="entry name" value="AAA_16"/>
    <property type="match status" value="1"/>
</dbReference>
<evidence type="ECO:0000259" key="1">
    <source>
        <dbReference type="PROSITE" id="PS50011"/>
    </source>
</evidence>
<protein>
    <recommendedName>
        <fullName evidence="1">Protein kinase domain-containing protein</fullName>
    </recommendedName>
</protein>
<dbReference type="Pfam" id="PF00069">
    <property type="entry name" value="Pkinase"/>
    <property type="match status" value="1"/>
</dbReference>
<evidence type="ECO:0000313" key="3">
    <source>
        <dbReference type="Proteomes" id="UP000256763"/>
    </source>
</evidence>
<dbReference type="GO" id="GO:0005524">
    <property type="term" value="F:ATP binding"/>
    <property type="evidence" value="ECO:0007669"/>
    <property type="project" value="InterPro"/>
</dbReference>
<keyword evidence="3" id="KW-1185">Reference proteome</keyword>
<comment type="caution">
    <text evidence="2">The sequence shown here is derived from an EMBL/GenBank/DDBJ whole genome shotgun (WGS) entry which is preliminary data.</text>
</comment>
<dbReference type="OrthoDB" id="9801841at2"/>
<dbReference type="InterPro" id="IPR041664">
    <property type="entry name" value="AAA_16"/>
</dbReference>
<evidence type="ECO:0000313" key="2">
    <source>
        <dbReference type="EMBL" id="RFA38348.1"/>
    </source>
</evidence>
<dbReference type="Proteomes" id="UP000256763">
    <property type="component" value="Unassembled WGS sequence"/>
</dbReference>
<dbReference type="PANTHER" id="PTHR43642:SF1">
    <property type="entry name" value="HYBRID SIGNAL TRANSDUCTION HISTIDINE KINASE G"/>
    <property type="match status" value="1"/>
</dbReference>
<dbReference type="PANTHER" id="PTHR43642">
    <property type="entry name" value="HYBRID SIGNAL TRANSDUCTION HISTIDINE KINASE G"/>
    <property type="match status" value="1"/>
</dbReference>
<dbReference type="EMBL" id="NFZW01000004">
    <property type="protein sequence ID" value="RFA38348.1"/>
    <property type="molecule type" value="Genomic_DNA"/>
</dbReference>
<sequence length="568" mass="63414">MIPGYTAFGHIHTGSANLIEQARREYDGRPVVLKQPLSTTPTTEQVSRYRHEFELLRQLHLNSTVQAYGLELSDGKPVLVLERCPGHSLNTLMKEGALDLEERLQIGAELAAAISELHSARVIHKGIQPKHAVYDSTTGRIKLIDFSQASRLNSDEPDFNRLSPSVDLRYISPEQTGRMQQVVDYRSDLYSLGITLYELLGGAHPFAEREPLEIAHCHIAHQPPHLASIAPDLSPSLCAIVMKLLAKNPEERYQSALGVQRDIEACLHYWRTDGKIPTLPLQRFDIPDRVVIPQALYGREEELKLLLKAFDRVDHQHKELLLVSGYSGIGKSALVHGLQEAVTGRHGWFITGKAQLHERNRPYSVLATALRELAKHLLTEPEKRLKQWREAILSAANGNGQVIIDLTPEIEHIIGPQPPAAAVTPEAIRNVFQHVLHNFFRIFCRPDHPLVLYLDDLQWADSASLSVVERLLRDSDLGHLMIVGTYRHNAVDQDHPLTTLLNQLKSVDLPATQVELGPLPLSAITAFVADALHSPPNAVAPLAELVYQKTDGNPFFAGQLLRDLHSKT</sequence>
<dbReference type="RefSeq" id="WP_116301206.1">
    <property type="nucleotide sequence ID" value="NZ_NFZW01000004.1"/>
</dbReference>
<name>A0A3E0WZ96_9GAMM</name>
<proteinExistence type="predicted"/>
<dbReference type="InterPro" id="IPR027417">
    <property type="entry name" value="P-loop_NTPase"/>
</dbReference>
<dbReference type="InterPro" id="IPR053159">
    <property type="entry name" value="Hybrid_Histidine_Kinase"/>
</dbReference>
<dbReference type="InterPro" id="IPR011009">
    <property type="entry name" value="Kinase-like_dom_sf"/>
</dbReference>
<dbReference type="Gene3D" id="1.10.510.10">
    <property type="entry name" value="Transferase(Phosphotransferase) domain 1"/>
    <property type="match status" value="1"/>
</dbReference>
<feature type="domain" description="Protein kinase" evidence="1">
    <location>
        <begin position="5"/>
        <end position="271"/>
    </location>
</feature>
<dbReference type="AlphaFoldDB" id="A0A3E0WZ96"/>
<organism evidence="2 3">
    <name type="scientific">Alkalilimnicola ehrlichii</name>
    <dbReference type="NCBI Taxonomy" id="351052"/>
    <lineage>
        <taxon>Bacteria</taxon>
        <taxon>Pseudomonadati</taxon>
        <taxon>Pseudomonadota</taxon>
        <taxon>Gammaproteobacteria</taxon>
        <taxon>Chromatiales</taxon>
        <taxon>Ectothiorhodospiraceae</taxon>
        <taxon>Alkalilimnicola</taxon>
    </lineage>
</organism>
<dbReference type="InterPro" id="IPR000719">
    <property type="entry name" value="Prot_kinase_dom"/>
</dbReference>
<dbReference type="SUPFAM" id="SSF56112">
    <property type="entry name" value="Protein kinase-like (PK-like)"/>
    <property type="match status" value="1"/>
</dbReference>
<dbReference type="CDD" id="cd14014">
    <property type="entry name" value="STKc_PknB_like"/>
    <property type="match status" value="1"/>
</dbReference>
<dbReference type="Gene3D" id="3.40.50.300">
    <property type="entry name" value="P-loop containing nucleotide triphosphate hydrolases"/>
    <property type="match status" value="1"/>
</dbReference>